<evidence type="ECO:0000313" key="6">
    <source>
        <dbReference type="EMBL" id="KAJ7229028.1"/>
    </source>
</evidence>
<feature type="compositionally biased region" description="Basic and acidic residues" evidence="4">
    <location>
        <begin position="386"/>
        <end position="405"/>
    </location>
</feature>
<keyword evidence="3" id="KW-0378">Hydrolase</keyword>
<dbReference type="EMBL" id="JARJCW010000002">
    <property type="protein sequence ID" value="KAJ7229028.1"/>
    <property type="molecule type" value="Genomic_DNA"/>
</dbReference>
<sequence>MAQSDTTFVYIPDDDEGHGPLRLPNALSNTMPPNLCPSFSFWSGRYHCNLTSLWTRISSRRTGPTCWRLRMHRRRGRRPAMCWVNNTNDPAMKLAVQEILADLPWHGLMRGFGYRVEDLAQLLSDEYLEAKIIDAMIAVLALRLRRVGGTLNENTHLLDTTLGSILEMLHPIVNGVAEGKIKGSKGGKKYLEEHGKWLQNHPEGNLYNVVYRPPMHWTACKVAAGQQRIQYGDGLGWKRPKKFFEGLGLWLRDQTGGDFTMTDDLCVARQLDGFNCGIIAINTIANNVFGDPLWTAGTANGLRMKAFCDIVKAAPWMKKSGFNGVPSEFDLTDCAQNILAVGFAINEDLLAVDDVRRPESQAPAPATESTNVEDVDMEAQQPTETKGLKRRAEQPLEELEGRRAKEAKTRSVTIVTPAIFLPLQSRPSPLKPQTKASATKQNKKPTPAVDDPSSGIVGISRAATKARELRANAKNGTFVASDAKTAAFRQKIITKWDPDAEFEEMCKRVLCSMCKQWVAMKEPYNIAHFKTHCGGEMQGCTRVAPVPRKTAKTQTITMDHFFTALPPAKPVNAVKPKASKMVARPCPGLSAAYDEKCGMYLERSGAPGGGARAVSHYAQALFGGKKFENLTYAEKEQVYAARHHDHTWRNDFTSGIMASFAMGTNACLKTVQVDPHSSAPPAPCTSCRLLFTSKSYQAVLVKPLPKKENFKFVPNRNQNAHAGKQFSRYKGLEDLFAEDNEYSNELRYVKHVLNGDFKDDNVFRGIVATKVLAKERQLKGRGMQNFKHSEDLDALGSMIHVISPRSYRELSSHLVLRTDRSIRHKISSAPRFPIGIIHDTYQYASQYCQDYGYPFAAPISLSVDDTKLYAALRPLYNGLLGKWFIVGTTGEAMEVPSAEMVNATLDKIKRTGELAVRLWVLQIPLAGVPPLVIAIKPIGAKVKGAKLSEWHLELMKGLISRGFRITGSGGDGATVERQCQKLTAAASKKVEYIINHPDSKPSSREATLPSPPPPVSVAVWELDGNVWAEFQDAKHGRKTFRSNASSGARGLILGNHVVFFEQIHDLAMQSDSPMYKRDVKENRDKMDDRAAARLFSADTLEQASRDPEKHLGLVVYLFIFGDLIDAYQSRTLSHHERAKIVLRTHLFLQTWKLFLAKAGYSEARHFISKEAFAISEILVNGLLALILIHRDHLGDHPAPLLPWLYASEPNEHCFAAMRDVNPDFTFQEALLLVPKLRARMQKAVRQIPDYGEYQKVASGYCHTYFTSDGVDYTNLNRYPTDVELSEAYKIASEENECLWTLLGIHPSQLQHSPAAVTPPHPDPDPQLHELYLNHSDILDTGSESAPEPSPAAELQHFIDNLQSSMGLNRADDQQLDAYAMAAVALSLDDLKKMRVINYIHIPAKVVAKSVFSENMPDSDPTQYQEIQREIMTALAAQPAAFIAVLQGLADTAAQAEADNRRQTAHTIVDVSASDLSSLVALRRNNQTREAQMGVRTYKPSGTYTNPQTGEIKPLTDRQRLAQAMNGIIKNDQERGTSTGLNRSVRWKTPADPSQPPKTGNAANAAAMAGKRAADAIRRRRTVFKGLKSITTIAEAGVGTGCPLIPGSYGFVVVGSDMVLACVLAMYTRRGGKAAAHSILPSCENIGDVSYLLVQTFESFYRRQFRQTHSKDMHLGIKRFAHLPSASFLTQIPGGSDIKVSAANIEIGQAAYNIFRALHDEREKIVTAVATLNTVRRKRGQTASILDLEDADDSDREEEAGD</sequence>
<gene>
    <name evidence="6" type="ORF">GGX14DRAFT_616418</name>
</gene>
<dbReference type="InterPro" id="IPR038765">
    <property type="entry name" value="Papain-like_cys_pep_sf"/>
</dbReference>
<organism evidence="6 7">
    <name type="scientific">Mycena pura</name>
    <dbReference type="NCBI Taxonomy" id="153505"/>
    <lineage>
        <taxon>Eukaryota</taxon>
        <taxon>Fungi</taxon>
        <taxon>Dikarya</taxon>
        <taxon>Basidiomycota</taxon>
        <taxon>Agaricomycotina</taxon>
        <taxon>Agaricomycetes</taxon>
        <taxon>Agaricomycetidae</taxon>
        <taxon>Agaricales</taxon>
        <taxon>Marasmiineae</taxon>
        <taxon>Mycenaceae</taxon>
        <taxon>Mycena</taxon>
    </lineage>
</organism>
<evidence type="ECO:0000256" key="3">
    <source>
        <dbReference type="ARBA" id="ARBA00022801"/>
    </source>
</evidence>
<dbReference type="Proteomes" id="UP001219525">
    <property type="component" value="Unassembled WGS sequence"/>
</dbReference>
<evidence type="ECO:0000313" key="7">
    <source>
        <dbReference type="Proteomes" id="UP001219525"/>
    </source>
</evidence>
<evidence type="ECO:0000256" key="2">
    <source>
        <dbReference type="ARBA" id="ARBA00022670"/>
    </source>
</evidence>
<accession>A0AAD6YTL2</accession>
<dbReference type="Gene3D" id="3.40.395.10">
    <property type="entry name" value="Adenoviral Proteinase, Chain A"/>
    <property type="match status" value="1"/>
</dbReference>
<evidence type="ECO:0000259" key="5">
    <source>
        <dbReference type="PROSITE" id="PS50600"/>
    </source>
</evidence>
<evidence type="ECO:0000256" key="1">
    <source>
        <dbReference type="ARBA" id="ARBA00005234"/>
    </source>
</evidence>
<reference evidence="6" key="1">
    <citation type="submission" date="2023-03" db="EMBL/GenBank/DDBJ databases">
        <title>Massive genome expansion in bonnet fungi (Mycena s.s.) driven by repeated elements and novel gene families across ecological guilds.</title>
        <authorList>
            <consortium name="Lawrence Berkeley National Laboratory"/>
            <person name="Harder C.B."/>
            <person name="Miyauchi S."/>
            <person name="Viragh M."/>
            <person name="Kuo A."/>
            <person name="Thoen E."/>
            <person name="Andreopoulos B."/>
            <person name="Lu D."/>
            <person name="Skrede I."/>
            <person name="Drula E."/>
            <person name="Henrissat B."/>
            <person name="Morin E."/>
            <person name="Kohler A."/>
            <person name="Barry K."/>
            <person name="LaButti K."/>
            <person name="Morin E."/>
            <person name="Salamov A."/>
            <person name="Lipzen A."/>
            <person name="Mereny Z."/>
            <person name="Hegedus B."/>
            <person name="Baldrian P."/>
            <person name="Stursova M."/>
            <person name="Weitz H."/>
            <person name="Taylor A."/>
            <person name="Grigoriev I.V."/>
            <person name="Nagy L.G."/>
            <person name="Martin F."/>
            <person name="Kauserud H."/>
        </authorList>
    </citation>
    <scope>NUCLEOTIDE SEQUENCE</scope>
    <source>
        <strain evidence="6">9144</strain>
    </source>
</reference>
<keyword evidence="2" id="KW-0645">Protease</keyword>
<dbReference type="InterPro" id="IPR003653">
    <property type="entry name" value="Peptidase_C48_C"/>
</dbReference>
<comment type="similarity">
    <text evidence="1">Belongs to the peptidase C48 family.</text>
</comment>
<comment type="caution">
    <text evidence="6">The sequence shown here is derived from an EMBL/GenBank/DDBJ whole genome shotgun (WGS) entry which is preliminary data.</text>
</comment>
<protein>
    <recommendedName>
        <fullName evidence="5">Ubiquitin-like protease family profile domain-containing protein</fullName>
    </recommendedName>
</protein>
<dbReference type="GO" id="GO:0019783">
    <property type="term" value="F:ubiquitin-like protein peptidase activity"/>
    <property type="evidence" value="ECO:0007669"/>
    <property type="project" value="UniProtKB-ARBA"/>
</dbReference>
<feature type="region of interest" description="Disordered" evidence="4">
    <location>
        <begin position="1532"/>
        <end position="1561"/>
    </location>
</feature>
<feature type="region of interest" description="Disordered" evidence="4">
    <location>
        <begin position="423"/>
        <end position="456"/>
    </location>
</feature>
<dbReference type="PROSITE" id="PS50600">
    <property type="entry name" value="ULP_PROTEASE"/>
    <property type="match status" value="1"/>
</dbReference>
<evidence type="ECO:0000256" key="4">
    <source>
        <dbReference type="SAM" id="MobiDB-lite"/>
    </source>
</evidence>
<feature type="region of interest" description="Disordered" evidence="4">
    <location>
        <begin position="358"/>
        <end position="405"/>
    </location>
</feature>
<dbReference type="GO" id="GO:0006508">
    <property type="term" value="P:proteolysis"/>
    <property type="evidence" value="ECO:0007669"/>
    <property type="project" value="UniProtKB-KW"/>
</dbReference>
<dbReference type="GO" id="GO:0008234">
    <property type="term" value="F:cysteine-type peptidase activity"/>
    <property type="evidence" value="ECO:0007669"/>
    <property type="project" value="InterPro"/>
</dbReference>
<feature type="domain" description="Ubiquitin-like protease family profile" evidence="5">
    <location>
        <begin position="112"/>
        <end position="287"/>
    </location>
</feature>
<feature type="non-terminal residue" evidence="6">
    <location>
        <position position="1"/>
    </location>
</feature>
<name>A0AAD6YTL2_9AGAR</name>
<proteinExistence type="inferred from homology"/>
<keyword evidence="7" id="KW-1185">Reference proteome</keyword>
<dbReference type="SUPFAM" id="SSF54001">
    <property type="entry name" value="Cysteine proteinases"/>
    <property type="match status" value="1"/>
</dbReference>